<reference evidence="4" key="3">
    <citation type="submission" date="2025-09" db="UniProtKB">
        <authorList>
            <consortium name="Ensembl"/>
        </authorList>
    </citation>
    <scope>IDENTIFICATION</scope>
    <source>
        <strain evidence="4">breed Abyssinian</strain>
    </source>
</reference>
<evidence type="ECO:0000313" key="5">
    <source>
        <dbReference type="Proteomes" id="UP000823872"/>
    </source>
</evidence>
<dbReference type="Gene3D" id="1.20.5.390">
    <property type="entry name" value="L1 transposable element, trimerization domain"/>
    <property type="match status" value="1"/>
</dbReference>
<sequence length="297" mass="34530">MMKWKNSPQKKLQEVMTANKLIKNGLSNITEHEFKIIVIKLIAGLEKSIEDSRESIATEIKGLRNSQEELKNSINKVQNKMEATTARTEEVEERIGELEEKIMEKEEDEKKRDKKIQDYEGRIRGLSDAMKCNNTCKIGIPEEEEREKGAEGVLEQIITENFPDLGKEKGIEIQEAQRTPFRHNLNRSSARHIIVKLAKYKDKEKIMKAARDKCALTYKGRPIRLVTNLSTETWQARKEWQEIFKVINRKNMQPRILYPASLPFRIEGEIKVFPNNQKLKEFITTKPALQDILRGIV</sequence>
<dbReference type="Proteomes" id="UP000823872">
    <property type="component" value="Chromosome X"/>
</dbReference>
<dbReference type="InterPro" id="IPR042566">
    <property type="entry name" value="L1_C"/>
</dbReference>
<keyword evidence="5" id="KW-1185">Reference proteome</keyword>
<dbReference type="Ensembl" id="ENSFCTT00005045873.1">
    <property type="protein sequence ID" value="ENSFCTP00005032796.1"/>
    <property type="gene ID" value="ENSFCTG00005016070.1"/>
</dbReference>
<organism evidence="4 5">
    <name type="scientific">Felis catus</name>
    <name type="common">Cat</name>
    <name type="synonym">Felis silvestris catus</name>
    <dbReference type="NCBI Taxonomy" id="9685"/>
    <lineage>
        <taxon>Eukaryota</taxon>
        <taxon>Metazoa</taxon>
        <taxon>Chordata</taxon>
        <taxon>Craniata</taxon>
        <taxon>Vertebrata</taxon>
        <taxon>Euteleostomi</taxon>
        <taxon>Mammalia</taxon>
        <taxon>Eutheria</taxon>
        <taxon>Laurasiatheria</taxon>
        <taxon>Carnivora</taxon>
        <taxon>Feliformia</taxon>
        <taxon>Felidae</taxon>
        <taxon>Felinae</taxon>
        <taxon>Felis</taxon>
    </lineage>
</organism>
<dbReference type="Gene3D" id="3.30.250.20">
    <property type="entry name" value="L1 transposable element, C-terminal domain"/>
    <property type="match status" value="1"/>
</dbReference>
<dbReference type="InterPro" id="IPR035300">
    <property type="entry name" value="L1_dsRBD"/>
</dbReference>
<proteinExistence type="predicted"/>
<dbReference type="Gene3D" id="3.30.70.1820">
    <property type="entry name" value="L1 transposable element, RRM domain"/>
    <property type="match status" value="1"/>
</dbReference>
<evidence type="ECO:0000256" key="1">
    <source>
        <dbReference type="SAM" id="Coils"/>
    </source>
</evidence>
<evidence type="ECO:0000313" key="4">
    <source>
        <dbReference type="Ensembl" id="ENSFCTP00005032796.1"/>
    </source>
</evidence>
<feature type="domain" description="L1 transposable element RRM" evidence="2">
    <location>
        <begin position="135"/>
        <end position="227"/>
    </location>
</feature>
<accession>A0ABI7YDD7</accession>
<feature type="coiled-coil region" evidence="1">
    <location>
        <begin position="60"/>
        <end position="108"/>
    </location>
</feature>
<dbReference type="GeneTree" id="ENSGT01150000286982"/>
<feature type="domain" description="L1 transposable element dsRBD-like" evidence="3">
    <location>
        <begin position="232"/>
        <end position="294"/>
    </location>
</feature>
<dbReference type="Pfam" id="PF17490">
    <property type="entry name" value="Tnp_22_dsRBD"/>
    <property type="match status" value="1"/>
</dbReference>
<dbReference type="Pfam" id="PF02994">
    <property type="entry name" value="Transposase_22"/>
    <property type="match status" value="1"/>
</dbReference>
<dbReference type="InterPro" id="IPR043636">
    <property type="entry name" value="L1_RRM_dom"/>
</dbReference>
<protein>
    <recommendedName>
        <fullName evidence="6">L1 transposable element RRM domain-containing protein</fullName>
    </recommendedName>
</protein>
<dbReference type="PANTHER" id="PTHR11505">
    <property type="entry name" value="L1 TRANSPOSABLE ELEMENT-RELATED"/>
    <property type="match status" value="1"/>
</dbReference>
<name>A0ABI7YDD7_FELCA</name>
<reference evidence="4 5" key="1">
    <citation type="submission" date="2021-02" db="EMBL/GenBank/DDBJ databases">
        <title>Safari Cat Assemblies.</title>
        <authorList>
            <person name="Bredemeyer K.R."/>
            <person name="Murphy W.J."/>
        </authorList>
    </citation>
    <scope>NUCLEOTIDE SEQUENCE [LARGE SCALE GENOMIC DNA]</scope>
</reference>
<dbReference type="InterPro" id="IPR004244">
    <property type="entry name" value="Transposase_22"/>
</dbReference>
<evidence type="ECO:0008006" key="6">
    <source>
        <dbReference type="Google" id="ProtNLM"/>
    </source>
</evidence>
<keyword evidence="1" id="KW-0175">Coiled coil</keyword>
<evidence type="ECO:0000259" key="3">
    <source>
        <dbReference type="Pfam" id="PF17490"/>
    </source>
</evidence>
<reference evidence="4" key="2">
    <citation type="submission" date="2025-08" db="UniProtKB">
        <authorList>
            <consortium name="Ensembl"/>
        </authorList>
    </citation>
    <scope>IDENTIFICATION</scope>
    <source>
        <strain evidence="4">breed Abyssinian</strain>
    </source>
</reference>
<evidence type="ECO:0000259" key="2">
    <source>
        <dbReference type="Pfam" id="PF02994"/>
    </source>
</evidence>